<proteinExistence type="predicted"/>
<dbReference type="AlphaFoldDB" id="A0AAP3DDE0"/>
<gene>
    <name evidence="2" type="ORF">O0554_03565</name>
</gene>
<keyword evidence="1" id="KW-0472">Membrane</keyword>
<sequence length="57" mass="6726">MRRGIFRTLIMSGIVAAIGYLMRSKRSQKFFSGWGKMKFSQRDIQRLGRVLKRSFAR</sequence>
<evidence type="ECO:0000256" key="1">
    <source>
        <dbReference type="SAM" id="Phobius"/>
    </source>
</evidence>
<dbReference type="RefSeq" id="WP_018672196.1">
    <property type="nucleotide sequence ID" value="NZ_CP032410.1"/>
</dbReference>
<dbReference type="EMBL" id="JAPTNE010000004">
    <property type="protein sequence ID" value="MCZ0806001.1"/>
    <property type="molecule type" value="Genomic_DNA"/>
</dbReference>
<keyword evidence="1" id="KW-0812">Transmembrane</keyword>
<feature type="transmembrane region" description="Helical" evidence="1">
    <location>
        <begin position="6"/>
        <end position="22"/>
    </location>
</feature>
<dbReference type="GeneID" id="61081555"/>
<evidence type="ECO:0000313" key="2">
    <source>
        <dbReference type="EMBL" id="MCZ0806001.1"/>
    </source>
</evidence>
<evidence type="ECO:0008006" key="4">
    <source>
        <dbReference type="Google" id="ProtNLM"/>
    </source>
</evidence>
<organism evidence="2 3">
    <name type="scientific">Brevibacillus laterosporus</name>
    <name type="common">Bacillus laterosporus</name>
    <dbReference type="NCBI Taxonomy" id="1465"/>
    <lineage>
        <taxon>Bacteria</taxon>
        <taxon>Bacillati</taxon>
        <taxon>Bacillota</taxon>
        <taxon>Bacilli</taxon>
        <taxon>Bacillales</taxon>
        <taxon>Paenibacillaceae</taxon>
        <taxon>Brevibacillus</taxon>
    </lineage>
</organism>
<accession>A0AAP3DDE0</accession>
<name>A0AAP3DDE0_BRELA</name>
<comment type="caution">
    <text evidence="2">The sequence shown here is derived from an EMBL/GenBank/DDBJ whole genome shotgun (WGS) entry which is preliminary data.</text>
</comment>
<reference evidence="2" key="1">
    <citation type="submission" date="2022-09" db="EMBL/GenBank/DDBJ databases">
        <title>Genome analysis and characterization of larvicidal activity of Brevibacillus strains.</title>
        <authorList>
            <person name="Patrusheva E.V."/>
            <person name="Izotova A.O."/>
            <person name="Toshchakov S.V."/>
            <person name="Sineoky S.P."/>
        </authorList>
    </citation>
    <scope>NUCLEOTIDE SEQUENCE</scope>
    <source>
        <strain evidence="2">VKPM_B-13247</strain>
    </source>
</reference>
<protein>
    <recommendedName>
        <fullName evidence="4">DUF3918 domain-containing protein</fullName>
    </recommendedName>
</protein>
<dbReference type="Proteomes" id="UP001077662">
    <property type="component" value="Unassembled WGS sequence"/>
</dbReference>
<evidence type="ECO:0000313" key="3">
    <source>
        <dbReference type="Proteomes" id="UP001077662"/>
    </source>
</evidence>
<keyword evidence="1" id="KW-1133">Transmembrane helix</keyword>